<keyword evidence="2 5" id="KW-0808">Transferase</keyword>
<dbReference type="Proteomes" id="UP000435649">
    <property type="component" value="Unassembled WGS sequence"/>
</dbReference>
<dbReference type="Pfam" id="PF00132">
    <property type="entry name" value="Hexapep"/>
    <property type="match status" value="1"/>
</dbReference>
<dbReference type="InterPro" id="IPR001451">
    <property type="entry name" value="Hexapep"/>
</dbReference>
<evidence type="ECO:0000256" key="2">
    <source>
        <dbReference type="ARBA" id="ARBA00022679"/>
    </source>
</evidence>
<keyword evidence="4" id="KW-0012">Acyltransferase</keyword>
<organism evidence="5 6">
    <name type="scientific">Victivallis lenta</name>
    <dbReference type="NCBI Taxonomy" id="2606640"/>
    <lineage>
        <taxon>Bacteria</taxon>
        <taxon>Pseudomonadati</taxon>
        <taxon>Lentisphaerota</taxon>
        <taxon>Lentisphaeria</taxon>
        <taxon>Victivallales</taxon>
        <taxon>Victivallaceae</taxon>
        <taxon>Victivallis</taxon>
    </lineage>
</organism>
<evidence type="ECO:0000256" key="1">
    <source>
        <dbReference type="ARBA" id="ARBA00007274"/>
    </source>
</evidence>
<dbReference type="PANTHER" id="PTHR23416:SF23">
    <property type="entry name" value="ACETYLTRANSFERASE C18B11.09C-RELATED"/>
    <property type="match status" value="1"/>
</dbReference>
<reference evidence="5 6" key="1">
    <citation type="submission" date="2019-08" db="EMBL/GenBank/DDBJ databases">
        <title>In-depth cultivation of the pig gut microbiome towards novel bacterial diversity and tailored functional studies.</title>
        <authorList>
            <person name="Wylensek D."/>
            <person name="Hitch T.C.A."/>
            <person name="Clavel T."/>
        </authorList>
    </citation>
    <scope>NUCLEOTIDE SEQUENCE [LARGE SCALE GENOMIC DNA]</scope>
    <source>
        <strain evidence="5 6">BBE-744-WT-12</strain>
    </source>
</reference>
<accession>A0A844FX88</accession>
<proteinExistence type="inferred from homology"/>
<dbReference type="InterPro" id="IPR018357">
    <property type="entry name" value="Hexapep_transf_CS"/>
</dbReference>
<dbReference type="SUPFAM" id="SSF51161">
    <property type="entry name" value="Trimeric LpxA-like enzymes"/>
    <property type="match status" value="1"/>
</dbReference>
<protein>
    <submittedName>
        <fullName evidence="5">Transferase</fullName>
    </submittedName>
</protein>
<dbReference type="AlphaFoldDB" id="A0A844FX88"/>
<dbReference type="InterPro" id="IPR051159">
    <property type="entry name" value="Hexapeptide_acetyltransf"/>
</dbReference>
<evidence type="ECO:0000313" key="6">
    <source>
        <dbReference type="Proteomes" id="UP000435649"/>
    </source>
</evidence>
<gene>
    <name evidence="5" type="ORF">FYJ85_02060</name>
</gene>
<dbReference type="InterPro" id="IPR011004">
    <property type="entry name" value="Trimer_LpxA-like_sf"/>
</dbReference>
<dbReference type="PANTHER" id="PTHR23416">
    <property type="entry name" value="SIALIC ACID SYNTHASE-RELATED"/>
    <property type="match status" value="1"/>
</dbReference>
<keyword evidence="6" id="KW-1185">Reference proteome</keyword>
<sequence length="94" mass="9871">MTEITVGDLLLCGDHVNIMDADFHDLSPETRFRGHGQTRPVHIGNNVWLGSSVTILKGVTIGDGAVIAAGSVVTRDVPARTLAAGVPAEVIRTL</sequence>
<evidence type="ECO:0000256" key="3">
    <source>
        <dbReference type="ARBA" id="ARBA00022737"/>
    </source>
</evidence>
<comment type="caution">
    <text evidence="5">The sequence shown here is derived from an EMBL/GenBank/DDBJ whole genome shotgun (WGS) entry which is preliminary data.</text>
</comment>
<keyword evidence="3" id="KW-0677">Repeat</keyword>
<comment type="similarity">
    <text evidence="1">Belongs to the transferase hexapeptide repeat family.</text>
</comment>
<dbReference type="EMBL" id="VUNS01000002">
    <property type="protein sequence ID" value="MST95827.1"/>
    <property type="molecule type" value="Genomic_DNA"/>
</dbReference>
<evidence type="ECO:0000256" key="4">
    <source>
        <dbReference type="ARBA" id="ARBA00023315"/>
    </source>
</evidence>
<evidence type="ECO:0000313" key="5">
    <source>
        <dbReference type="EMBL" id="MST95827.1"/>
    </source>
</evidence>
<name>A0A844FX88_9BACT</name>
<dbReference type="Gene3D" id="2.160.10.10">
    <property type="entry name" value="Hexapeptide repeat proteins"/>
    <property type="match status" value="1"/>
</dbReference>
<dbReference type="PROSITE" id="PS00101">
    <property type="entry name" value="HEXAPEP_TRANSFERASES"/>
    <property type="match status" value="1"/>
</dbReference>
<dbReference type="GO" id="GO:0008374">
    <property type="term" value="F:O-acyltransferase activity"/>
    <property type="evidence" value="ECO:0007669"/>
    <property type="project" value="TreeGrafter"/>
</dbReference>